<dbReference type="PANTHER" id="PTHR46890">
    <property type="entry name" value="NON-LTR RETROLELEMENT REVERSE TRANSCRIPTASE-LIKE PROTEIN-RELATED"/>
    <property type="match status" value="1"/>
</dbReference>
<gene>
    <name evidence="2" type="ORF">Slati_4125900</name>
</gene>
<dbReference type="AlphaFoldDB" id="A0AAW2T7V8"/>
<comment type="caution">
    <text evidence="2">The sequence shown here is derived from an EMBL/GenBank/DDBJ whole genome shotgun (WGS) entry which is preliminary data.</text>
</comment>
<name>A0AAW2T7V8_9LAMI</name>
<reference evidence="2" key="1">
    <citation type="submission" date="2020-06" db="EMBL/GenBank/DDBJ databases">
        <authorList>
            <person name="Li T."/>
            <person name="Hu X."/>
            <person name="Zhang T."/>
            <person name="Song X."/>
            <person name="Zhang H."/>
            <person name="Dai N."/>
            <person name="Sheng W."/>
            <person name="Hou X."/>
            <person name="Wei L."/>
        </authorList>
    </citation>
    <scope>NUCLEOTIDE SEQUENCE</scope>
    <source>
        <strain evidence="2">KEN1</strain>
        <tissue evidence="2">Leaf</tissue>
    </source>
</reference>
<dbReference type="EMBL" id="JACGWN010000015">
    <property type="protein sequence ID" value="KAL0400960.1"/>
    <property type="molecule type" value="Genomic_DNA"/>
</dbReference>
<dbReference type="InterPro" id="IPR052343">
    <property type="entry name" value="Retrotransposon-Effector_Assoc"/>
</dbReference>
<evidence type="ECO:0000259" key="1">
    <source>
        <dbReference type="Pfam" id="PF00078"/>
    </source>
</evidence>
<reference evidence="2" key="2">
    <citation type="journal article" date="2024" name="Plant">
        <title>Genomic evolution and insights into agronomic trait innovations of Sesamum species.</title>
        <authorList>
            <person name="Miao H."/>
            <person name="Wang L."/>
            <person name="Qu L."/>
            <person name="Liu H."/>
            <person name="Sun Y."/>
            <person name="Le M."/>
            <person name="Wang Q."/>
            <person name="Wei S."/>
            <person name="Zheng Y."/>
            <person name="Lin W."/>
            <person name="Duan Y."/>
            <person name="Cao H."/>
            <person name="Xiong S."/>
            <person name="Wang X."/>
            <person name="Wei L."/>
            <person name="Li C."/>
            <person name="Ma Q."/>
            <person name="Ju M."/>
            <person name="Zhao R."/>
            <person name="Li G."/>
            <person name="Mu C."/>
            <person name="Tian Q."/>
            <person name="Mei H."/>
            <person name="Zhang T."/>
            <person name="Gao T."/>
            <person name="Zhang H."/>
        </authorList>
    </citation>
    <scope>NUCLEOTIDE SEQUENCE</scope>
    <source>
        <strain evidence="2">KEN1</strain>
    </source>
</reference>
<dbReference type="SUPFAM" id="SSF56672">
    <property type="entry name" value="DNA/RNA polymerases"/>
    <property type="match status" value="1"/>
</dbReference>
<accession>A0AAW2T7V8</accession>
<organism evidence="2">
    <name type="scientific">Sesamum latifolium</name>
    <dbReference type="NCBI Taxonomy" id="2727402"/>
    <lineage>
        <taxon>Eukaryota</taxon>
        <taxon>Viridiplantae</taxon>
        <taxon>Streptophyta</taxon>
        <taxon>Embryophyta</taxon>
        <taxon>Tracheophyta</taxon>
        <taxon>Spermatophyta</taxon>
        <taxon>Magnoliopsida</taxon>
        <taxon>eudicotyledons</taxon>
        <taxon>Gunneridae</taxon>
        <taxon>Pentapetalae</taxon>
        <taxon>asterids</taxon>
        <taxon>lamiids</taxon>
        <taxon>Lamiales</taxon>
        <taxon>Pedaliaceae</taxon>
        <taxon>Sesamum</taxon>
    </lineage>
</organism>
<protein>
    <recommendedName>
        <fullName evidence="1">Reverse transcriptase domain-containing protein</fullName>
    </recommendedName>
</protein>
<dbReference type="InterPro" id="IPR000477">
    <property type="entry name" value="RT_dom"/>
</dbReference>
<evidence type="ECO:0000313" key="2">
    <source>
        <dbReference type="EMBL" id="KAL0400960.1"/>
    </source>
</evidence>
<feature type="domain" description="Reverse transcriptase" evidence="1">
    <location>
        <begin position="214"/>
        <end position="274"/>
    </location>
</feature>
<proteinExistence type="predicted"/>
<dbReference type="InterPro" id="IPR043502">
    <property type="entry name" value="DNA/RNA_pol_sf"/>
</dbReference>
<sequence length="292" mass="33617">MLVNDRWLDRWPNAAYTSLQTRTSDHSPLVLCGNPDMFHGNIFWFDNYLVASPDFIPSVYNVWRHNIVGTTTDVVTKKLKTLKQDARHDSLLLCLEHCRRILYLKTVKLEQIMLQQRAKLQWLKGGDQWSRIFFRKIATRRAATSISYYELQGRRSKLHFYIAEDKSPGLDGYSAGFFKVAWYIIGDQVTQVVLDFFLTGKLLKQVNATLLSLIPKVQVSTTMADFRPISCCNVLYKAITKIIVQRLSPILERLISPSQNAFIPGRSISDNKLLAQELFSGYNQQRPLRGVL</sequence>
<dbReference type="Pfam" id="PF00078">
    <property type="entry name" value="RVT_1"/>
    <property type="match status" value="1"/>
</dbReference>
<dbReference type="PANTHER" id="PTHR46890:SF48">
    <property type="entry name" value="RNA-DIRECTED DNA POLYMERASE"/>
    <property type="match status" value="1"/>
</dbReference>